<gene>
    <name evidence="2" type="ORF">MVEN_00841500</name>
</gene>
<keyword evidence="3" id="KW-1185">Reference proteome</keyword>
<feature type="region of interest" description="Disordered" evidence="1">
    <location>
        <begin position="412"/>
        <end position="466"/>
    </location>
</feature>
<name>A0A8H6YGQ5_9AGAR</name>
<dbReference type="EMBL" id="JACAZI010000006">
    <property type="protein sequence ID" value="KAF7357949.1"/>
    <property type="molecule type" value="Genomic_DNA"/>
</dbReference>
<sequence length="637" mass="68692">MLPPWNASVSPPEPSQLNLPSDLARPSPAPSSSSSRTLSTSLQSPDIRRIPFPLYDDLEDPFRAPSNLEDYNGFSRRRRDSLAASSEERPLSTHTQPNLWDPVVAEATHESLMTNRNLQYIKVYDAHRNLQSRFQAAQQAYGELQVRYDTLNAAYSALVAAVSDRLSAPPCTHPASTESSTALVPSSTSTDHLRILVQSDYPKINYWTESDYRKEDKRRQNEKGKATMSDAKGQRGSKRLAAEDENVMFWFIEDENGDSIPGKRAKAARDQARKIWKYLDHLGRLPECWNDADALVSSYYTGEMRRFFPELQLCERDYKAHRIATLIFPNFIKRRDVKIKEDSDVMDTAAAAVVAGEKRAASETPDDEPAPKRTAASGRKPKSKPKLKTMKISAKPSLPAPAALSAAPEPVSAAPVSLPPAPAPATTEPAPPLPPAAPSQPAPPSQPALPSHPTPPSHPAHPILVSTPPATTLVSVAPAGTLSMGNDANLAPAINNTDTAGPPTATGPIPVTPQVTALAAGKSTVENPLAFLGDPKGPTTRADFVAGTSAGPIKKKPGARSNKMDQQSGDGTKPVILHKSNAKTARGLCLQDYIHAHGSVAKPVFDTYFGSLPPADLKMWEERSAAAKQAEKNSAAQ</sequence>
<feature type="region of interest" description="Disordered" evidence="1">
    <location>
        <begin position="549"/>
        <end position="575"/>
    </location>
</feature>
<feature type="compositionally biased region" description="Basic and acidic residues" evidence="1">
    <location>
        <begin position="213"/>
        <end position="225"/>
    </location>
</feature>
<accession>A0A8H6YGQ5</accession>
<evidence type="ECO:0000313" key="2">
    <source>
        <dbReference type="EMBL" id="KAF7357949.1"/>
    </source>
</evidence>
<evidence type="ECO:0000256" key="1">
    <source>
        <dbReference type="SAM" id="MobiDB-lite"/>
    </source>
</evidence>
<protein>
    <submittedName>
        <fullName evidence="2">Uncharacterized protein</fullName>
    </submittedName>
</protein>
<evidence type="ECO:0000313" key="3">
    <source>
        <dbReference type="Proteomes" id="UP000620124"/>
    </source>
</evidence>
<organism evidence="2 3">
    <name type="scientific">Mycena venus</name>
    <dbReference type="NCBI Taxonomy" id="2733690"/>
    <lineage>
        <taxon>Eukaryota</taxon>
        <taxon>Fungi</taxon>
        <taxon>Dikarya</taxon>
        <taxon>Basidiomycota</taxon>
        <taxon>Agaricomycotina</taxon>
        <taxon>Agaricomycetes</taxon>
        <taxon>Agaricomycetidae</taxon>
        <taxon>Agaricales</taxon>
        <taxon>Marasmiineae</taxon>
        <taxon>Mycenaceae</taxon>
        <taxon>Mycena</taxon>
    </lineage>
</organism>
<comment type="caution">
    <text evidence="2">The sequence shown here is derived from an EMBL/GenBank/DDBJ whole genome shotgun (WGS) entry which is preliminary data.</text>
</comment>
<reference evidence="2" key="1">
    <citation type="submission" date="2020-05" db="EMBL/GenBank/DDBJ databases">
        <title>Mycena genomes resolve the evolution of fungal bioluminescence.</title>
        <authorList>
            <person name="Tsai I.J."/>
        </authorList>
    </citation>
    <scope>NUCLEOTIDE SEQUENCE</scope>
    <source>
        <strain evidence="2">CCC161011</strain>
    </source>
</reference>
<feature type="compositionally biased region" description="Low complexity" evidence="1">
    <location>
        <begin position="19"/>
        <end position="44"/>
    </location>
</feature>
<feature type="region of interest" description="Disordered" evidence="1">
    <location>
        <begin position="1"/>
        <end position="44"/>
    </location>
</feature>
<feature type="compositionally biased region" description="Basic residues" evidence="1">
    <location>
        <begin position="379"/>
        <end position="389"/>
    </location>
</feature>
<feature type="region of interest" description="Disordered" evidence="1">
    <location>
        <begin position="356"/>
        <end position="394"/>
    </location>
</feature>
<dbReference type="OrthoDB" id="3235325at2759"/>
<dbReference type="AlphaFoldDB" id="A0A8H6YGQ5"/>
<feature type="compositionally biased region" description="Pro residues" evidence="1">
    <location>
        <begin position="417"/>
        <end position="459"/>
    </location>
</feature>
<feature type="region of interest" description="Disordered" evidence="1">
    <location>
        <begin position="213"/>
        <end position="239"/>
    </location>
</feature>
<dbReference type="Proteomes" id="UP000620124">
    <property type="component" value="Unassembled WGS sequence"/>
</dbReference>
<proteinExistence type="predicted"/>